<dbReference type="RefSeq" id="WP_159463046.1">
    <property type="nucleotide sequence ID" value="NZ_FCOB02000010.1"/>
</dbReference>
<keyword evidence="2" id="KW-0238">DNA-binding</keyword>
<dbReference type="STRING" id="1777144.AWB83_02513"/>
<evidence type="ECO:0000313" key="6">
    <source>
        <dbReference type="EMBL" id="SAK62565.1"/>
    </source>
</evidence>
<feature type="domain" description="IclR-ED" evidence="5">
    <location>
        <begin position="64"/>
        <end position="246"/>
    </location>
</feature>
<evidence type="ECO:0000259" key="5">
    <source>
        <dbReference type="PROSITE" id="PS51078"/>
    </source>
</evidence>
<dbReference type="InterPro" id="IPR014757">
    <property type="entry name" value="Tscrpt_reg_IclR_C"/>
</dbReference>
<dbReference type="AlphaFoldDB" id="A0A158AXR4"/>
<evidence type="ECO:0000259" key="4">
    <source>
        <dbReference type="PROSITE" id="PS51077"/>
    </source>
</evidence>
<dbReference type="EMBL" id="FCOB02000010">
    <property type="protein sequence ID" value="SAK62565.1"/>
    <property type="molecule type" value="Genomic_DNA"/>
</dbReference>
<accession>A0A158AXR4</accession>
<proteinExistence type="predicted"/>
<evidence type="ECO:0000256" key="2">
    <source>
        <dbReference type="ARBA" id="ARBA00023125"/>
    </source>
</evidence>
<dbReference type="Proteomes" id="UP000054978">
    <property type="component" value="Unassembled WGS sequence"/>
</dbReference>
<dbReference type="SMART" id="SM00346">
    <property type="entry name" value="HTH_ICLR"/>
    <property type="match status" value="1"/>
</dbReference>
<comment type="caution">
    <text evidence="6">The sequence shown here is derived from an EMBL/GenBank/DDBJ whole genome shotgun (WGS) entry which is preliminary data.</text>
</comment>
<dbReference type="PANTHER" id="PTHR30136">
    <property type="entry name" value="HELIX-TURN-HELIX TRANSCRIPTIONAL REGULATOR, ICLR FAMILY"/>
    <property type="match status" value="1"/>
</dbReference>
<dbReference type="GO" id="GO:0003700">
    <property type="term" value="F:DNA-binding transcription factor activity"/>
    <property type="evidence" value="ECO:0007669"/>
    <property type="project" value="TreeGrafter"/>
</dbReference>
<evidence type="ECO:0000256" key="1">
    <source>
        <dbReference type="ARBA" id="ARBA00023015"/>
    </source>
</evidence>
<dbReference type="SUPFAM" id="SSF46785">
    <property type="entry name" value="Winged helix' DNA-binding domain"/>
    <property type="match status" value="1"/>
</dbReference>
<gene>
    <name evidence="6" type="ORF">AWB83_02513</name>
</gene>
<dbReference type="GO" id="GO:0003677">
    <property type="term" value="F:DNA binding"/>
    <property type="evidence" value="ECO:0007669"/>
    <property type="project" value="UniProtKB-KW"/>
</dbReference>
<dbReference type="Pfam" id="PF01614">
    <property type="entry name" value="IclR_C"/>
    <property type="match status" value="1"/>
</dbReference>
<evidence type="ECO:0000313" key="7">
    <source>
        <dbReference type="Proteomes" id="UP000054978"/>
    </source>
</evidence>
<dbReference type="Gene3D" id="1.10.10.10">
    <property type="entry name" value="Winged helix-like DNA-binding domain superfamily/Winged helix DNA-binding domain"/>
    <property type="match status" value="1"/>
</dbReference>
<dbReference type="PANTHER" id="PTHR30136:SF24">
    <property type="entry name" value="HTH-TYPE TRANSCRIPTIONAL REPRESSOR ALLR"/>
    <property type="match status" value="1"/>
</dbReference>
<dbReference type="InterPro" id="IPR029016">
    <property type="entry name" value="GAF-like_dom_sf"/>
</dbReference>
<protein>
    <submittedName>
        <fullName evidence="6">Transcriptional regulator</fullName>
    </submittedName>
</protein>
<reference evidence="6" key="1">
    <citation type="submission" date="2016-01" db="EMBL/GenBank/DDBJ databases">
        <authorList>
            <person name="Peeters C."/>
        </authorList>
    </citation>
    <scope>NUCLEOTIDE SEQUENCE [LARGE SCALE GENOMIC DNA]</scope>
    <source>
        <strain evidence="6">LMG 29326</strain>
    </source>
</reference>
<dbReference type="CDD" id="cd00090">
    <property type="entry name" value="HTH_ARSR"/>
    <property type="match status" value="1"/>
</dbReference>
<feature type="domain" description="HTH iclR-type" evidence="4">
    <location>
        <begin position="2"/>
        <end position="63"/>
    </location>
</feature>
<evidence type="ECO:0000256" key="3">
    <source>
        <dbReference type="ARBA" id="ARBA00023163"/>
    </source>
</evidence>
<keyword evidence="7" id="KW-1185">Reference proteome</keyword>
<dbReference type="PROSITE" id="PS51078">
    <property type="entry name" value="ICLR_ED"/>
    <property type="match status" value="1"/>
</dbReference>
<keyword evidence="3" id="KW-0804">Transcription</keyword>
<dbReference type="Pfam" id="PF09339">
    <property type="entry name" value="HTH_IclR"/>
    <property type="match status" value="1"/>
</dbReference>
<dbReference type="OrthoDB" id="9000968at2"/>
<dbReference type="GO" id="GO:0045892">
    <property type="term" value="P:negative regulation of DNA-templated transcription"/>
    <property type="evidence" value="ECO:0007669"/>
    <property type="project" value="TreeGrafter"/>
</dbReference>
<dbReference type="InterPro" id="IPR011991">
    <property type="entry name" value="ArsR-like_HTH"/>
</dbReference>
<dbReference type="PROSITE" id="PS51077">
    <property type="entry name" value="HTH_ICLR"/>
    <property type="match status" value="1"/>
</dbReference>
<sequence>MNNTLIKGLCLLEVLARRGEPMGVSELASAAGMPKSGVHRLLQALVDERYVEQSCTGRYRVSIKLWEVASAALPGFDLRRHAESVMHTLLEDTGESVHLSVLDQRDVVYVHKLEAATNPVRAYSQIGGRVPAHCVATGKAMMAFRGPRWLSITAGHLAPATANTIVEPRAFLAEMAQIRARGYARNGGEWRLGINGLAAPIFDDAGTVVGAIGISGPASRLDGPRRDALIAQVLDAGQTLSTMSGTVSPHALLLSVTNHWNDVSAAPAPSYAARDARHQPEFELAGH</sequence>
<keyword evidence="1" id="KW-0805">Transcription regulation</keyword>
<name>A0A158AXR4_9BURK</name>
<organism evidence="6 7">
    <name type="scientific">Caballeronia ptereochthonis</name>
    <dbReference type="NCBI Taxonomy" id="1777144"/>
    <lineage>
        <taxon>Bacteria</taxon>
        <taxon>Pseudomonadati</taxon>
        <taxon>Pseudomonadota</taxon>
        <taxon>Betaproteobacteria</taxon>
        <taxon>Burkholderiales</taxon>
        <taxon>Burkholderiaceae</taxon>
        <taxon>Caballeronia</taxon>
    </lineage>
</organism>
<dbReference type="InterPro" id="IPR050707">
    <property type="entry name" value="HTH_MetabolicPath_Reg"/>
</dbReference>
<dbReference type="InterPro" id="IPR036390">
    <property type="entry name" value="WH_DNA-bd_sf"/>
</dbReference>
<dbReference type="SUPFAM" id="SSF55781">
    <property type="entry name" value="GAF domain-like"/>
    <property type="match status" value="1"/>
</dbReference>
<dbReference type="InterPro" id="IPR036388">
    <property type="entry name" value="WH-like_DNA-bd_sf"/>
</dbReference>
<dbReference type="Gene3D" id="3.30.450.40">
    <property type="match status" value="1"/>
</dbReference>
<dbReference type="InterPro" id="IPR005471">
    <property type="entry name" value="Tscrpt_reg_IclR_N"/>
</dbReference>